<evidence type="ECO:0000256" key="2">
    <source>
        <dbReference type="ARBA" id="ARBA00022605"/>
    </source>
</evidence>
<sequence length="242" mass="26585">MSTSNLPLDIGTLLDLSTDQFVEDLGSSSHSSLLDQDQLDQLINFNSVAEQMPAQTVSPKDLMMDSSAPPSTSFTDMSTPSFESPGYFSHDTSPLIATDSDLGPGHEEWESLFPVESAMLPKFDEKVPLCSPKAPSALITPMTRTASSPGASPRNSRSSTRPSSISGVKPRNRDKPLPPIVYDTSDPVAAKRARNTEAARKSRARKVELQEQMERRIAELEKALEDSRQREAYWKSLAETQQ</sequence>
<dbReference type="GO" id="GO:0008652">
    <property type="term" value="P:amino acid biosynthetic process"/>
    <property type="evidence" value="ECO:0007669"/>
    <property type="project" value="UniProtKB-KW"/>
</dbReference>
<evidence type="ECO:0000256" key="5">
    <source>
        <dbReference type="ARBA" id="ARBA00023159"/>
    </source>
</evidence>
<name>A0A0D8JTK3_COCIM</name>
<evidence type="ECO:0000313" key="11">
    <source>
        <dbReference type="EMBL" id="KJF60655.1"/>
    </source>
</evidence>
<reference evidence="12" key="2">
    <citation type="journal article" date="2010" name="Genome Res.">
        <title>Population genomic sequencing of Coccidioides fungi reveals recent hybridization and transposon control.</title>
        <authorList>
            <person name="Neafsey D.E."/>
            <person name="Barker B.M."/>
            <person name="Sharpton T.J."/>
            <person name="Stajich J.E."/>
            <person name="Park D.J."/>
            <person name="Whiston E."/>
            <person name="Hung C.-Y."/>
            <person name="McMahan C."/>
            <person name="White J."/>
            <person name="Sykes S."/>
            <person name="Heiman D."/>
            <person name="Young S."/>
            <person name="Zeng Q."/>
            <person name="Abouelleil A."/>
            <person name="Aftuck L."/>
            <person name="Bessette D."/>
            <person name="Brown A."/>
            <person name="FitzGerald M."/>
            <person name="Lui A."/>
            <person name="Macdonald J.P."/>
            <person name="Priest M."/>
            <person name="Orbach M.J."/>
            <person name="Galgiani J.N."/>
            <person name="Kirkland T.N."/>
            <person name="Cole G.T."/>
            <person name="Birren B.W."/>
            <person name="Henn M.R."/>
            <person name="Taylor J.W."/>
            <person name="Rounsley S.D."/>
        </authorList>
    </citation>
    <scope>GENOME REANNOTATION</scope>
    <source>
        <strain evidence="12">RS</strain>
    </source>
</reference>
<dbReference type="EMBL" id="GG704912">
    <property type="protein sequence ID" value="KJF60655.1"/>
    <property type="molecule type" value="Genomic_DNA"/>
</dbReference>
<evidence type="ECO:0000256" key="1">
    <source>
        <dbReference type="ARBA" id="ARBA00004123"/>
    </source>
</evidence>
<dbReference type="InterPro" id="IPR004827">
    <property type="entry name" value="bZIP"/>
</dbReference>
<dbReference type="GO" id="GO:0003677">
    <property type="term" value="F:DNA binding"/>
    <property type="evidence" value="ECO:0007669"/>
    <property type="project" value="UniProtKB-KW"/>
</dbReference>
<dbReference type="InterPro" id="IPR046347">
    <property type="entry name" value="bZIP_sf"/>
</dbReference>
<comment type="subcellular location">
    <subcellularLocation>
        <location evidence="1">Nucleus</location>
    </subcellularLocation>
</comment>
<keyword evidence="4" id="KW-0238">DNA-binding</keyword>
<feature type="compositionally biased region" description="Basic and acidic residues" evidence="9">
    <location>
        <begin position="194"/>
        <end position="207"/>
    </location>
</feature>
<dbReference type="FunFam" id="3.30.160.60:FF:001491">
    <property type="entry name" value="Cross-pathway control protein A"/>
    <property type="match status" value="1"/>
</dbReference>
<evidence type="ECO:0000256" key="4">
    <source>
        <dbReference type="ARBA" id="ARBA00023125"/>
    </source>
</evidence>
<keyword evidence="2" id="KW-0028">Amino-acid biosynthesis</keyword>
<dbReference type="InParanoid" id="A0A0D8JTK3"/>
<gene>
    <name evidence="11" type="ORF">CIMG_11881</name>
</gene>
<keyword evidence="3" id="KW-0805">Transcription regulation</keyword>
<proteinExistence type="inferred from homology"/>
<dbReference type="VEuPathDB" id="FungiDB:CIMG_11881"/>
<organism evidence="11 12">
    <name type="scientific">Coccidioides immitis (strain RS)</name>
    <name type="common">Valley fever fungus</name>
    <dbReference type="NCBI Taxonomy" id="246410"/>
    <lineage>
        <taxon>Eukaryota</taxon>
        <taxon>Fungi</taxon>
        <taxon>Dikarya</taxon>
        <taxon>Ascomycota</taxon>
        <taxon>Pezizomycotina</taxon>
        <taxon>Eurotiomycetes</taxon>
        <taxon>Eurotiomycetidae</taxon>
        <taxon>Onygenales</taxon>
        <taxon>Onygenaceae</taxon>
        <taxon>Coccidioides</taxon>
    </lineage>
</organism>
<dbReference type="KEGG" id="cim:CIMG_11881"/>
<dbReference type="SUPFAM" id="SSF57959">
    <property type="entry name" value="Leucine zipper domain"/>
    <property type="match status" value="1"/>
</dbReference>
<keyword evidence="7" id="KW-0539">Nucleus</keyword>
<reference evidence="12" key="1">
    <citation type="journal article" date="2009" name="Genome Res.">
        <title>Comparative genomic analyses of the human fungal pathogens Coccidioides and their relatives.</title>
        <authorList>
            <person name="Sharpton T.J."/>
            <person name="Stajich J.E."/>
            <person name="Rounsley S.D."/>
            <person name="Gardner M.J."/>
            <person name="Wortman J.R."/>
            <person name="Jordar V.S."/>
            <person name="Maiti R."/>
            <person name="Kodira C.D."/>
            <person name="Neafsey D.E."/>
            <person name="Zeng Q."/>
            <person name="Hung C.-Y."/>
            <person name="McMahan C."/>
            <person name="Muszewska A."/>
            <person name="Grynberg M."/>
            <person name="Mandel M.A."/>
            <person name="Kellner E.M."/>
            <person name="Barker B.M."/>
            <person name="Galgiani J.N."/>
            <person name="Orbach M.J."/>
            <person name="Kirkland T.N."/>
            <person name="Cole G.T."/>
            <person name="Henn M.R."/>
            <person name="Birren B.W."/>
            <person name="Taylor J.W."/>
        </authorList>
    </citation>
    <scope>NUCLEOTIDE SEQUENCE [LARGE SCALE GENOMIC DNA]</scope>
    <source>
        <strain evidence="12">RS</strain>
    </source>
</reference>
<feature type="compositionally biased region" description="Low complexity" evidence="9">
    <location>
        <begin position="152"/>
        <end position="166"/>
    </location>
</feature>
<dbReference type="PROSITE" id="PS00036">
    <property type="entry name" value="BZIP_BASIC"/>
    <property type="match status" value="1"/>
</dbReference>
<evidence type="ECO:0000259" key="10">
    <source>
        <dbReference type="PROSITE" id="PS00036"/>
    </source>
</evidence>
<comment type="similarity">
    <text evidence="8">Belongs to the bZIP family. GCN4 subfamily.</text>
</comment>
<dbReference type="RefSeq" id="XP_012214147.1">
    <property type="nucleotide sequence ID" value="XM_012358724.1"/>
</dbReference>
<keyword evidence="6" id="KW-0804">Transcription</keyword>
<feature type="region of interest" description="Disordered" evidence="9">
    <location>
        <begin position="126"/>
        <end position="207"/>
    </location>
</feature>
<feature type="domain" description="BZIP" evidence="10">
    <location>
        <begin position="191"/>
        <end position="205"/>
    </location>
</feature>
<dbReference type="GO" id="GO:0003700">
    <property type="term" value="F:DNA-binding transcription factor activity"/>
    <property type="evidence" value="ECO:0007669"/>
    <property type="project" value="InterPro"/>
</dbReference>
<feature type="region of interest" description="Disordered" evidence="9">
    <location>
        <begin position="60"/>
        <end position="103"/>
    </location>
</feature>
<dbReference type="CDD" id="cd12193">
    <property type="entry name" value="bZIP_GCN4"/>
    <property type="match status" value="1"/>
</dbReference>
<dbReference type="Proteomes" id="UP000001261">
    <property type="component" value="Unassembled WGS sequence"/>
</dbReference>
<dbReference type="GeneID" id="24163919"/>
<protein>
    <submittedName>
        <fullName evidence="11">Cross-pathway control protein A</fullName>
    </submittedName>
</protein>
<dbReference type="Gene3D" id="3.30.160.60">
    <property type="entry name" value="Classic Zinc Finger"/>
    <property type="match status" value="1"/>
</dbReference>
<dbReference type="GO" id="GO:0005634">
    <property type="term" value="C:nucleus"/>
    <property type="evidence" value="ECO:0007669"/>
    <property type="project" value="UniProtKB-SubCell"/>
</dbReference>
<dbReference type="STRING" id="246410.A0A0D8JTK3"/>
<evidence type="ECO:0000256" key="7">
    <source>
        <dbReference type="ARBA" id="ARBA00023242"/>
    </source>
</evidence>
<evidence type="ECO:0000256" key="3">
    <source>
        <dbReference type="ARBA" id="ARBA00023015"/>
    </source>
</evidence>
<dbReference type="FunCoup" id="A0A0D8JTK3">
    <property type="interactions" value="2833"/>
</dbReference>
<evidence type="ECO:0000256" key="6">
    <source>
        <dbReference type="ARBA" id="ARBA00023163"/>
    </source>
</evidence>
<keyword evidence="5" id="KW-0010">Activator</keyword>
<dbReference type="OrthoDB" id="5419235at2759"/>
<accession>A0A0D8JTK3</accession>
<feature type="compositionally biased region" description="Polar residues" evidence="9">
    <location>
        <begin position="68"/>
        <end position="82"/>
    </location>
</feature>
<evidence type="ECO:0000256" key="9">
    <source>
        <dbReference type="SAM" id="MobiDB-lite"/>
    </source>
</evidence>
<keyword evidence="12" id="KW-1185">Reference proteome</keyword>
<dbReference type="AlphaFoldDB" id="A0A0D8JTK3"/>
<evidence type="ECO:0000313" key="12">
    <source>
        <dbReference type="Proteomes" id="UP000001261"/>
    </source>
</evidence>
<dbReference type="OMA" id="GPGHEEW"/>
<evidence type="ECO:0000256" key="8">
    <source>
        <dbReference type="ARBA" id="ARBA00061302"/>
    </source>
</evidence>